<dbReference type="InterPro" id="IPR011102">
    <property type="entry name" value="Sig_transdc_His_kinase_HWE"/>
</dbReference>
<dbReference type="GO" id="GO:0008757">
    <property type="term" value="F:S-adenosylmethionine-dependent methyltransferase activity"/>
    <property type="evidence" value="ECO:0007669"/>
    <property type="project" value="InterPro"/>
</dbReference>
<evidence type="ECO:0000256" key="5">
    <source>
        <dbReference type="ARBA" id="ARBA00022741"/>
    </source>
</evidence>
<dbReference type="InterPro" id="IPR029063">
    <property type="entry name" value="SAM-dependent_MTases_sf"/>
</dbReference>
<comment type="catalytic activity">
    <reaction evidence="1">
        <text>ATP + protein L-histidine = ADP + protein N-phospho-L-histidine.</text>
        <dbReference type="EC" id="2.7.13.3"/>
    </reaction>
</comment>
<dbReference type="CDD" id="cd16434">
    <property type="entry name" value="CheB-CheR_fusion"/>
    <property type="match status" value="1"/>
</dbReference>
<evidence type="ECO:0000256" key="8">
    <source>
        <dbReference type="PROSITE-ProRule" id="PRU00050"/>
    </source>
</evidence>
<dbReference type="EMBL" id="JAME01000013">
    <property type="protein sequence ID" value="ETX29032.1"/>
    <property type="molecule type" value="Genomic_DNA"/>
</dbReference>
<dbReference type="Gene3D" id="3.30.565.10">
    <property type="entry name" value="Histidine kinase-like ATPase, C-terminal domain"/>
    <property type="match status" value="1"/>
</dbReference>
<keyword evidence="3" id="KW-0597">Phosphoprotein</keyword>
<dbReference type="SMART" id="SM00138">
    <property type="entry name" value="MeTrc"/>
    <property type="match status" value="1"/>
</dbReference>
<keyword evidence="5" id="KW-0547">Nucleotide-binding</keyword>
<dbReference type="PRINTS" id="PR00996">
    <property type="entry name" value="CHERMTFRASE"/>
</dbReference>
<evidence type="ECO:0000259" key="10">
    <source>
        <dbReference type="PROSITE" id="PS50122"/>
    </source>
</evidence>
<evidence type="ECO:0000256" key="4">
    <source>
        <dbReference type="ARBA" id="ARBA00022679"/>
    </source>
</evidence>
<dbReference type="GO" id="GO:0006935">
    <property type="term" value="P:chemotaxis"/>
    <property type="evidence" value="ECO:0007669"/>
    <property type="project" value="UniProtKB-UniRule"/>
</dbReference>
<dbReference type="Pfam" id="PF01339">
    <property type="entry name" value="CheB_methylest"/>
    <property type="match status" value="1"/>
</dbReference>
<dbReference type="PATRIC" id="fig|1449351.3.peg.2079"/>
<dbReference type="GO" id="GO:0005524">
    <property type="term" value="F:ATP binding"/>
    <property type="evidence" value="ECO:0007669"/>
    <property type="project" value="UniProtKB-KW"/>
</dbReference>
<dbReference type="eggNOG" id="COG1352">
    <property type="taxonomic scope" value="Bacteria"/>
</dbReference>
<dbReference type="SUPFAM" id="SSF55874">
    <property type="entry name" value="ATPase domain of HSP90 chaperone/DNA topoisomerase II/histidine kinase"/>
    <property type="match status" value="1"/>
</dbReference>
<protein>
    <recommendedName>
        <fullName evidence="2">histidine kinase</fullName>
        <ecNumber evidence="2">2.7.13.3</ecNumber>
    </recommendedName>
</protein>
<accession>X7F825</accession>
<dbReference type="SUPFAM" id="SSF52738">
    <property type="entry name" value="Methylesterase CheB, C-terminal domain"/>
    <property type="match status" value="1"/>
</dbReference>
<dbReference type="SUPFAM" id="SSF47757">
    <property type="entry name" value="Chemotaxis receptor methyltransferase CheR, N-terminal domain"/>
    <property type="match status" value="1"/>
</dbReference>
<keyword evidence="7" id="KW-0067">ATP-binding</keyword>
<feature type="compositionally biased region" description="Basic and acidic residues" evidence="9">
    <location>
        <begin position="632"/>
        <end position="643"/>
    </location>
</feature>
<dbReference type="InterPro" id="IPR000780">
    <property type="entry name" value="CheR_MeTrfase"/>
</dbReference>
<dbReference type="PROSITE" id="PS50123">
    <property type="entry name" value="CHER"/>
    <property type="match status" value="1"/>
</dbReference>
<dbReference type="InterPro" id="IPR035909">
    <property type="entry name" value="CheB_C"/>
</dbReference>
<dbReference type="Pfam" id="PF07536">
    <property type="entry name" value="HWE_HK"/>
    <property type="match status" value="1"/>
</dbReference>
<dbReference type="GO" id="GO:0008984">
    <property type="term" value="F:protein-glutamate methylesterase activity"/>
    <property type="evidence" value="ECO:0007669"/>
    <property type="project" value="InterPro"/>
</dbReference>
<dbReference type="InterPro" id="IPR050903">
    <property type="entry name" value="Bact_Chemotaxis_MeTrfase"/>
</dbReference>
<feature type="active site" evidence="8">
    <location>
        <position position="42"/>
    </location>
</feature>
<feature type="domain" description="CheR-type methyltransferase" evidence="11">
    <location>
        <begin position="219"/>
        <end position="472"/>
    </location>
</feature>
<dbReference type="SMART" id="SM00911">
    <property type="entry name" value="HWE_HK"/>
    <property type="match status" value="1"/>
</dbReference>
<dbReference type="PROSITE" id="PS50122">
    <property type="entry name" value="CHEB"/>
    <property type="match status" value="1"/>
</dbReference>
<dbReference type="InterPro" id="IPR000673">
    <property type="entry name" value="Sig_transdc_resp-reg_Me-estase"/>
</dbReference>
<dbReference type="SUPFAM" id="SSF53335">
    <property type="entry name" value="S-adenosyl-L-methionine-dependent methyltransferases"/>
    <property type="match status" value="1"/>
</dbReference>
<dbReference type="PANTHER" id="PTHR24422:SF27">
    <property type="entry name" value="PROTEIN-GLUTAMATE O-METHYLTRANSFERASE"/>
    <property type="match status" value="1"/>
</dbReference>
<dbReference type="GO" id="GO:0000156">
    <property type="term" value="F:phosphorelay response regulator activity"/>
    <property type="evidence" value="ECO:0007669"/>
    <property type="project" value="InterPro"/>
</dbReference>
<dbReference type="RefSeq" id="WP_043770050.1">
    <property type="nucleotide sequence ID" value="NZ_JAME01000013.1"/>
</dbReference>
<evidence type="ECO:0000256" key="1">
    <source>
        <dbReference type="ARBA" id="ARBA00000085"/>
    </source>
</evidence>
<sequence length="1040" mass="115761">MDPRTRTTIVGIGASAGGIPALETFFGRLGTVRRMAFVVVTHLNPDHHSRLREVIARHAGIDVLTAEHGQEVRPGRIYVMPEACLLRISGGRLTLSEAPKDGPRPNPVDVFLSALAQDQGDRAVGIVLSGGNSDGTLGIKAIKECGGVTLAQTTGTDDAPAHGRMPRSAISTGLVDFAVPVTEMPDTLRRVIDSRASFEALSVHVEDGGRDPALDVAFEVLRSHTGHDFSGYKRRMFLRRLARRAQIVGTPSLEGYVARMRKDPAEVMELYRDLLINVTRFFRDAEAFEALERHVIPELFRDRGPGDIVRVWIPGCATGEEVYSIAILMQERMAALDAPPQVQIFATDIDEAALQVARAGRYPEEFASGIRPDRLQRFFRREAGQYVVEKPVRDLCIFSAHSVISDPPFARMDLLSCRNLLIYFARDLQDQVIPTFHYALKPGGFLFLGTSESISRKDDLFQPVDRQQRIFRSRATAGARPEVPRGFLGGSTGFGRMTFGPSEPRPSRATLQLRQRVELQVLDRHAPPHVVVDARGEVVYYSARVSRFLEIPRGAPSRRLLDMVPREMRSDLAGVLREAMETGLPAERRTAPAVDAGHPAEYLLTVEPMHLGGHDESVYLALFSPAPPAEESPARAEAQHHDSQDDELREMRERLHSTIEEYETALEELKASNEELVSANEEAQSGNEELEASKEEMQTLNEELSATNAELTRRLEELDAAHDDMRNLYDATQIASVFLDADLVIRSYTPAAVTFFHLRENDVGRPLSDLAHALDRDFRDDLRRVLETGEMLERRVGPHGAERRYHLVRLMPYRARSGDVAGVIVTLIDMTSLAAAEDNHRILIDELNHRVKNMLSVVISVVNATLRNAKGTEDFEAAVISRLHGMARTYALLSEEQWQDVSLDALVRQECFAHDPARFRIEGPDVPLPARRSLPVGLVLHELATNAAKYGALKHSDGTVRIRWTVDGGWVRLDWRECNGPPVREPEADGFGWQLIEGQIRHQLDGALDRLFHPDGLQVTMRFPLRTPGTEESDAPGVSS</sequence>
<dbReference type="InterPro" id="IPR000014">
    <property type="entry name" value="PAS"/>
</dbReference>
<dbReference type="SUPFAM" id="SSF55785">
    <property type="entry name" value="PYP-like sensor domain (PAS domain)"/>
    <property type="match status" value="1"/>
</dbReference>
<evidence type="ECO:0000256" key="3">
    <source>
        <dbReference type="ARBA" id="ARBA00022553"/>
    </source>
</evidence>
<dbReference type="InterPro" id="IPR022642">
    <property type="entry name" value="CheR_C"/>
</dbReference>
<dbReference type="Pfam" id="PF03705">
    <property type="entry name" value="CheR_N"/>
    <property type="match status" value="1"/>
</dbReference>
<feature type="region of interest" description="Disordered" evidence="9">
    <location>
        <begin position="626"/>
        <end position="649"/>
    </location>
</feature>
<dbReference type="GO" id="GO:0004673">
    <property type="term" value="F:protein histidine kinase activity"/>
    <property type="evidence" value="ECO:0007669"/>
    <property type="project" value="UniProtKB-EC"/>
</dbReference>
<keyword evidence="8" id="KW-0145">Chemotaxis</keyword>
<keyword evidence="13" id="KW-1185">Reference proteome</keyword>
<dbReference type="Pfam" id="PF13596">
    <property type="entry name" value="PAS_10"/>
    <property type="match status" value="1"/>
</dbReference>
<dbReference type="EC" id="2.7.13.3" evidence="2"/>
<evidence type="ECO:0000256" key="2">
    <source>
        <dbReference type="ARBA" id="ARBA00012438"/>
    </source>
</evidence>
<name>X7F825_9RHOB</name>
<feature type="domain" description="CheB-type methylesterase" evidence="10">
    <location>
        <begin position="3"/>
        <end position="195"/>
    </location>
</feature>
<dbReference type="Gene3D" id="3.40.50.150">
    <property type="entry name" value="Vaccinia Virus protein VP39"/>
    <property type="match status" value="1"/>
</dbReference>
<reference evidence="12 13" key="1">
    <citation type="submission" date="2014-01" db="EMBL/GenBank/DDBJ databases">
        <title>Roseivivax isoporae LMG 25204 Genome Sequencing.</title>
        <authorList>
            <person name="Lai Q."/>
            <person name="Li G."/>
            <person name="Shao Z."/>
        </authorList>
    </citation>
    <scope>NUCLEOTIDE SEQUENCE [LARGE SCALE GENOMIC DNA]</scope>
    <source>
        <strain evidence="12 13">LMG 25204</strain>
    </source>
</reference>
<dbReference type="GO" id="GO:0005737">
    <property type="term" value="C:cytoplasm"/>
    <property type="evidence" value="ECO:0007669"/>
    <property type="project" value="InterPro"/>
</dbReference>
<dbReference type="AlphaFoldDB" id="X7F825"/>
<dbReference type="Gene3D" id="3.30.450.20">
    <property type="entry name" value="PAS domain"/>
    <property type="match status" value="1"/>
</dbReference>
<keyword evidence="4" id="KW-0808">Transferase</keyword>
<dbReference type="Pfam" id="PF01739">
    <property type="entry name" value="CheR"/>
    <property type="match status" value="1"/>
</dbReference>
<dbReference type="Proteomes" id="UP000023430">
    <property type="component" value="Unassembled WGS sequence"/>
</dbReference>
<evidence type="ECO:0000313" key="13">
    <source>
        <dbReference type="Proteomes" id="UP000023430"/>
    </source>
</evidence>
<evidence type="ECO:0000256" key="6">
    <source>
        <dbReference type="ARBA" id="ARBA00022777"/>
    </source>
</evidence>
<evidence type="ECO:0000313" key="12">
    <source>
        <dbReference type="EMBL" id="ETX29032.1"/>
    </source>
</evidence>
<evidence type="ECO:0000256" key="9">
    <source>
        <dbReference type="SAM" id="MobiDB-lite"/>
    </source>
</evidence>
<dbReference type="OrthoDB" id="9816309at2"/>
<evidence type="ECO:0000256" key="7">
    <source>
        <dbReference type="ARBA" id="ARBA00022840"/>
    </source>
</evidence>
<dbReference type="STRING" id="1449351.RISW2_03565"/>
<comment type="caution">
    <text evidence="12">The sequence shown here is derived from an EMBL/GenBank/DDBJ whole genome shotgun (WGS) entry which is preliminary data.</text>
</comment>
<dbReference type="SMART" id="SM00091">
    <property type="entry name" value="PAS"/>
    <property type="match status" value="2"/>
</dbReference>
<dbReference type="Gene3D" id="3.40.50.180">
    <property type="entry name" value="Methylesterase CheB, C-terminal domain"/>
    <property type="match status" value="1"/>
</dbReference>
<proteinExistence type="predicted"/>
<feature type="active site" evidence="8">
    <location>
        <position position="134"/>
    </location>
</feature>
<dbReference type="InterPro" id="IPR036890">
    <property type="entry name" value="HATPase_C_sf"/>
</dbReference>
<dbReference type="InterPro" id="IPR035965">
    <property type="entry name" value="PAS-like_dom_sf"/>
</dbReference>
<organism evidence="12 13">
    <name type="scientific">Roseivivax isoporae LMG 25204</name>
    <dbReference type="NCBI Taxonomy" id="1449351"/>
    <lineage>
        <taxon>Bacteria</taxon>
        <taxon>Pseudomonadati</taxon>
        <taxon>Pseudomonadota</taxon>
        <taxon>Alphaproteobacteria</taxon>
        <taxon>Rhodobacterales</taxon>
        <taxon>Roseobacteraceae</taxon>
        <taxon>Roseivivax</taxon>
    </lineage>
</organism>
<dbReference type="InterPro" id="IPR022641">
    <property type="entry name" value="CheR_N"/>
</dbReference>
<evidence type="ECO:0000259" key="11">
    <source>
        <dbReference type="PROSITE" id="PS50123"/>
    </source>
</evidence>
<dbReference type="eggNOG" id="COG2201">
    <property type="taxonomic scope" value="Bacteria"/>
</dbReference>
<feature type="active site" evidence="8">
    <location>
        <position position="15"/>
    </location>
</feature>
<dbReference type="PANTHER" id="PTHR24422">
    <property type="entry name" value="CHEMOTAXIS PROTEIN METHYLTRANSFERASE"/>
    <property type="match status" value="1"/>
</dbReference>
<gene>
    <name evidence="12" type="ORF">RISW2_03565</name>
</gene>
<keyword evidence="6" id="KW-0418">Kinase</keyword>
<keyword evidence="8" id="KW-0378">Hydrolase</keyword>